<name>A0A7L5E3D4_9SPHI</name>
<evidence type="ECO:0000313" key="2">
    <source>
        <dbReference type="EMBL" id="QJD96917.1"/>
    </source>
</evidence>
<dbReference type="KEGG" id="mrob:HH214_14070"/>
<dbReference type="EMBL" id="CP051682">
    <property type="protein sequence ID" value="QJD96917.1"/>
    <property type="molecule type" value="Genomic_DNA"/>
</dbReference>
<keyword evidence="2" id="KW-0378">Hydrolase</keyword>
<dbReference type="SUPFAM" id="SSF49464">
    <property type="entry name" value="Carboxypeptidase regulatory domain-like"/>
    <property type="match status" value="1"/>
</dbReference>
<protein>
    <submittedName>
        <fullName evidence="2">Carboxypeptidase-like regulatory domain-containing protein</fullName>
    </submittedName>
</protein>
<accession>A0A7L5E3D4</accession>
<dbReference type="InterPro" id="IPR008969">
    <property type="entry name" value="CarboxyPept-like_regulatory"/>
</dbReference>
<keyword evidence="3" id="KW-1185">Reference proteome</keyword>
<dbReference type="GO" id="GO:0004180">
    <property type="term" value="F:carboxypeptidase activity"/>
    <property type="evidence" value="ECO:0007669"/>
    <property type="project" value="UniProtKB-KW"/>
</dbReference>
<sequence>MKNLITCLILLLSFTLSHAQHVIQGTVKDASTGQPVAFVSVGVKGTAQGTVTNEQGSFSINAATLPATVTVSHISYKGAEATINSEEPVSITLQPLSVQLQEVTVGNPALTIMKAVAARAKKDATHSYYLKTFFRQLINEGGDPVFFSESFMDAQWQNWSLTQYNITNSRYLEGDYSVTFNNMAPLSLACNGYVSNSLITYPVNRKPDSLYKFKLKGTLKANNREIAIISCELKDNGYQHTAFVGDYYVDTESYAVLKTDGSLVNFKMTTSGPFNIKVKDVKITSQYKLDADSNSVLDYETFNLKSSLKAGFIGLRQLNYTSKLFAIAQDATINRQTLQPVTINHLQTDRDRFMKANYDAAFWKKNAVIQRTNEETNAVSHLEQFKSAKGNLNQ</sequence>
<organism evidence="2 3">
    <name type="scientific">Mucilaginibacter robiniae</name>
    <dbReference type="NCBI Taxonomy" id="2728022"/>
    <lineage>
        <taxon>Bacteria</taxon>
        <taxon>Pseudomonadati</taxon>
        <taxon>Bacteroidota</taxon>
        <taxon>Sphingobacteriia</taxon>
        <taxon>Sphingobacteriales</taxon>
        <taxon>Sphingobacteriaceae</taxon>
        <taxon>Mucilaginibacter</taxon>
    </lineage>
</organism>
<evidence type="ECO:0000256" key="1">
    <source>
        <dbReference type="SAM" id="SignalP"/>
    </source>
</evidence>
<keyword evidence="1" id="KW-0732">Signal</keyword>
<dbReference type="AlphaFoldDB" id="A0A7L5E3D4"/>
<dbReference type="Gene3D" id="2.60.40.1120">
    <property type="entry name" value="Carboxypeptidase-like, regulatory domain"/>
    <property type="match status" value="1"/>
</dbReference>
<feature type="chain" id="PRO_5029847214" evidence="1">
    <location>
        <begin position="20"/>
        <end position="394"/>
    </location>
</feature>
<dbReference type="Pfam" id="PF13715">
    <property type="entry name" value="CarbopepD_reg_2"/>
    <property type="match status" value="1"/>
</dbReference>
<dbReference type="RefSeq" id="WP_169608657.1">
    <property type="nucleotide sequence ID" value="NZ_CP051682.1"/>
</dbReference>
<dbReference type="Proteomes" id="UP000503278">
    <property type="component" value="Chromosome"/>
</dbReference>
<feature type="signal peptide" evidence="1">
    <location>
        <begin position="1"/>
        <end position="19"/>
    </location>
</feature>
<keyword evidence="2" id="KW-0121">Carboxypeptidase</keyword>
<gene>
    <name evidence="2" type="ORF">HH214_14070</name>
</gene>
<keyword evidence="2" id="KW-0645">Protease</keyword>
<reference evidence="2 3" key="1">
    <citation type="submission" date="2020-04" db="EMBL/GenBank/DDBJ databases">
        <title>Genome sequencing of novel species.</title>
        <authorList>
            <person name="Heo J."/>
            <person name="Kim S.-J."/>
            <person name="Kim J.-S."/>
            <person name="Hong S.-B."/>
            <person name="Kwon S.-W."/>
        </authorList>
    </citation>
    <scope>NUCLEOTIDE SEQUENCE [LARGE SCALE GENOMIC DNA]</scope>
    <source>
        <strain evidence="2 3">F39-2</strain>
    </source>
</reference>
<proteinExistence type="predicted"/>
<evidence type="ECO:0000313" key="3">
    <source>
        <dbReference type="Proteomes" id="UP000503278"/>
    </source>
</evidence>